<reference evidence="1" key="2">
    <citation type="submission" date="2021-04" db="EMBL/GenBank/DDBJ databases">
        <authorList>
            <person name="Gilroy R."/>
        </authorList>
    </citation>
    <scope>NUCLEOTIDE SEQUENCE</scope>
    <source>
        <strain evidence="1">ChiHjej13B12-24818</strain>
    </source>
</reference>
<proteinExistence type="predicted"/>
<reference evidence="1" key="1">
    <citation type="journal article" date="2021" name="PeerJ">
        <title>Extensive microbial diversity within the chicken gut microbiome revealed by metagenomics and culture.</title>
        <authorList>
            <person name="Gilroy R."/>
            <person name="Ravi A."/>
            <person name="Getino M."/>
            <person name="Pursley I."/>
            <person name="Horton D.L."/>
            <person name="Alikhan N.F."/>
            <person name="Baker D."/>
            <person name="Gharbi K."/>
            <person name="Hall N."/>
            <person name="Watson M."/>
            <person name="Adriaenssens E.M."/>
            <person name="Foster-Nyarko E."/>
            <person name="Jarju S."/>
            <person name="Secka A."/>
            <person name="Antonio M."/>
            <person name="Oren A."/>
            <person name="Chaudhuri R.R."/>
            <person name="La Ragione R."/>
            <person name="Hildebrand F."/>
            <person name="Pallen M.J."/>
        </authorList>
    </citation>
    <scope>NUCLEOTIDE SEQUENCE</scope>
    <source>
        <strain evidence="1">ChiHjej13B12-24818</strain>
    </source>
</reference>
<dbReference type="InterPro" id="IPR012467">
    <property type="entry name" value="DUF1684"/>
</dbReference>
<name>A0A9D2LBI6_9MICO</name>
<dbReference type="PANTHER" id="PTHR41913:SF1">
    <property type="entry name" value="DUF1684 DOMAIN-CONTAINING PROTEIN"/>
    <property type="match status" value="1"/>
</dbReference>
<protein>
    <submittedName>
        <fullName evidence="1">DUF1684 domain-containing protein</fullName>
    </submittedName>
</protein>
<dbReference type="PANTHER" id="PTHR41913">
    <property type="entry name" value="DUF1684 DOMAIN-CONTAINING PROTEIN"/>
    <property type="match status" value="1"/>
</dbReference>
<dbReference type="EMBL" id="DWZH01000020">
    <property type="protein sequence ID" value="HJB09438.1"/>
    <property type="molecule type" value="Genomic_DNA"/>
</dbReference>
<evidence type="ECO:0000313" key="1">
    <source>
        <dbReference type="EMBL" id="HJB09438.1"/>
    </source>
</evidence>
<evidence type="ECO:0000313" key="2">
    <source>
        <dbReference type="Proteomes" id="UP000823823"/>
    </source>
</evidence>
<dbReference type="AlphaFoldDB" id="A0A9D2LBI6"/>
<gene>
    <name evidence="1" type="ORF">H9786_02730</name>
</gene>
<sequence length="272" mass="29142">MSTSDPSSDAAAVNPAWQEFRIRREQGLSAPHGVLAQVALHWIEPGAGPQTVPGVPGQWQLTADRLTVTWEGEQLRLLTGSPEVEAGDQDGTQRATVLSAADVRLARFGDEVEIEVIRRGGRTGLRILDPSAPRLTGFTGVPTYPYDPELVVTGIWTARPAMVTVGAALPWLEHELPSPGVATVEIGDRGLDLVLTGESSILFTDGTSGSTSADWRVVNAELDGEAIRLDLNYAVNPPAAFSAWATCPRPPHGNHIPVPVRAGEQRVEQTER</sequence>
<accession>A0A9D2LBI6</accession>
<dbReference type="Proteomes" id="UP000823823">
    <property type="component" value="Unassembled WGS sequence"/>
</dbReference>
<comment type="caution">
    <text evidence="1">The sequence shown here is derived from an EMBL/GenBank/DDBJ whole genome shotgun (WGS) entry which is preliminary data.</text>
</comment>
<organism evidence="1 2">
    <name type="scientific">Candidatus Brachybacterium merdavium</name>
    <dbReference type="NCBI Taxonomy" id="2838513"/>
    <lineage>
        <taxon>Bacteria</taxon>
        <taxon>Bacillati</taxon>
        <taxon>Actinomycetota</taxon>
        <taxon>Actinomycetes</taxon>
        <taxon>Micrococcales</taxon>
        <taxon>Dermabacteraceae</taxon>
        <taxon>Brachybacterium</taxon>
    </lineage>
</organism>
<dbReference type="Pfam" id="PF07920">
    <property type="entry name" value="DUF1684"/>
    <property type="match status" value="1"/>
</dbReference>